<dbReference type="RefSeq" id="WP_135943261.1">
    <property type="nucleotide sequence ID" value="NZ_BMEI01000001.1"/>
</dbReference>
<dbReference type="PANTHER" id="PTHR10869">
    <property type="entry name" value="PROLYL 4-HYDROXYLASE ALPHA SUBUNIT"/>
    <property type="match status" value="1"/>
</dbReference>
<dbReference type="GO" id="GO:0005506">
    <property type="term" value="F:iron ion binding"/>
    <property type="evidence" value="ECO:0007669"/>
    <property type="project" value="InterPro"/>
</dbReference>
<dbReference type="Proteomes" id="UP000305451">
    <property type="component" value="Unassembled WGS sequence"/>
</dbReference>
<proteinExistence type="predicted"/>
<dbReference type="Pfam" id="PF13640">
    <property type="entry name" value="2OG-FeII_Oxy_3"/>
    <property type="match status" value="1"/>
</dbReference>
<dbReference type="OrthoDB" id="269774at2"/>
<keyword evidence="9" id="KW-1185">Reference proteome</keyword>
<evidence type="ECO:0000256" key="2">
    <source>
        <dbReference type="ARBA" id="ARBA00022723"/>
    </source>
</evidence>
<keyword evidence="3" id="KW-0847">Vitamin C</keyword>
<dbReference type="GO" id="GO:0031418">
    <property type="term" value="F:L-ascorbic acid binding"/>
    <property type="evidence" value="ECO:0007669"/>
    <property type="project" value="UniProtKB-KW"/>
</dbReference>
<dbReference type="InterPro" id="IPR005123">
    <property type="entry name" value="Oxoglu/Fe-dep_dioxygenase_dom"/>
</dbReference>
<evidence type="ECO:0000313" key="8">
    <source>
        <dbReference type="EMBL" id="TGY94066.1"/>
    </source>
</evidence>
<dbReference type="EMBL" id="SRXV01000001">
    <property type="protein sequence ID" value="TGY94066.1"/>
    <property type="molecule type" value="Genomic_DNA"/>
</dbReference>
<evidence type="ECO:0000256" key="5">
    <source>
        <dbReference type="ARBA" id="ARBA00023002"/>
    </source>
</evidence>
<dbReference type="PROSITE" id="PS51471">
    <property type="entry name" value="FE2OG_OXY"/>
    <property type="match status" value="1"/>
</dbReference>
<evidence type="ECO:0000256" key="1">
    <source>
        <dbReference type="ARBA" id="ARBA00001961"/>
    </source>
</evidence>
<dbReference type="GO" id="GO:0016705">
    <property type="term" value="F:oxidoreductase activity, acting on paired donors, with incorporation or reduction of molecular oxygen"/>
    <property type="evidence" value="ECO:0007669"/>
    <property type="project" value="InterPro"/>
</dbReference>
<dbReference type="SMART" id="SM00702">
    <property type="entry name" value="P4Hc"/>
    <property type="match status" value="1"/>
</dbReference>
<name>A0A4S2HDK9_9PROT</name>
<sequence>MASPLLDDGYTAWREGRMEDAVAALQSGVAAGEAAAIAPLFDAALEAGLTGDAAASVRATLDSALEGPLAPVLDQAAGQRAAARLGAVVLASGLGRAGDWPGAIAARQSDHERGDLRAGLEIALLCELAGFTGAALSLLEPLARSGQGEAIAALLRLGAQRGEVSEVAVPHAPALARAHPLGPALQQAISGLPAAAASAPCPVPDAQALADALFAREPERETLHDAPRIQTAPGLISAVLSDYLTAASVPFLHTATIFDPDTGEQRPDEYRRSLTASLPPSAMDLPALAIRDRMLTLAGAQSHQSEPLAVLVYQPGQEYRPHFDFIAPDGGRASDDLARRGQRAHTVLVKLNEEHTGGATSFPRLDVAWQGRRGDALVFDNLDAAGKGEKASLHAGLPVETGTKILASLWVRER</sequence>
<gene>
    <name evidence="8" type="ORF">E5162_01925</name>
</gene>
<evidence type="ECO:0000256" key="3">
    <source>
        <dbReference type="ARBA" id="ARBA00022896"/>
    </source>
</evidence>
<dbReference type="InterPro" id="IPR006620">
    <property type="entry name" value="Pro_4_hyd_alph"/>
</dbReference>
<reference evidence="8 9" key="1">
    <citation type="journal article" date="2013" name="Int. J. Syst. Evol. Microbiol.">
        <title>Marinicauda pacifica gen. nov., sp. nov., a prosthecate alphaproteobacterium of the family Hyphomonadaceae isolated from deep seawater.</title>
        <authorList>
            <person name="Zhang X.Y."/>
            <person name="Li G.W."/>
            <person name="Wang C.S."/>
            <person name="Zhang Y.J."/>
            <person name="Xu X.W."/>
            <person name="Li H."/>
            <person name="Liu A."/>
            <person name="Liu C."/>
            <person name="Xie B.B."/>
            <person name="Qin Q.L."/>
            <person name="Xu Z."/>
            <person name="Chen X.L."/>
            <person name="Zhou B.C."/>
            <person name="Zhang Y.Z."/>
        </authorList>
    </citation>
    <scope>NUCLEOTIDE SEQUENCE [LARGE SCALE GENOMIC DNA]</scope>
    <source>
        <strain evidence="8 9">P-1 km-3</strain>
    </source>
</reference>
<keyword evidence="5" id="KW-0560">Oxidoreductase</keyword>
<dbReference type="GO" id="GO:0051213">
    <property type="term" value="F:dioxygenase activity"/>
    <property type="evidence" value="ECO:0007669"/>
    <property type="project" value="UniProtKB-KW"/>
</dbReference>
<dbReference type="InterPro" id="IPR045054">
    <property type="entry name" value="P4HA-like"/>
</dbReference>
<keyword evidence="2" id="KW-0479">Metal-binding</keyword>
<dbReference type="AlphaFoldDB" id="A0A4S2HDK9"/>
<evidence type="ECO:0000313" key="9">
    <source>
        <dbReference type="Proteomes" id="UP000305451"/>
    </source>
</evidence>
<comment type="caution">
    <text evidence="8">The sequence shown here is derived from an EMBL/GenBank/DDBJ whole genome shotgun (WGS) entry which is preliminary data.</text>
</comment>
<organism evidence="8 9">
    <name type="scientific">Marinicauda pacifica</name>
    <dbReference type="NCBI Taxonomy" id="1133559"/>
    <lineage>
        <taxon>Bacteria</taxon>
        <taxon>Pseudomonadati</taxon>
        <taxon>Pseudomonadota</taxon>
        <taxon>Alphaproteobacteria</taxon>
        <taxon>Maricaulales</taxon>
        <taxon>Maricaulaceae</taxon>
        <taxon>Marinicauda</taxon>
    </lineage>
</organism>
<dbReference type="InterPro" id="IPR044862">
    <property type="entry name" value="Pro_4_hyd_alph_FE2OG_OXY"/>
</dbReference>
<protein>
    <submittedName>
        <fullName evidence="8">2OG-Fe(II) oxygenase</fullName>
    </submittedName>
</protein>
<evidence type="ECO:0000256" key="6">
    <source>
        <dbReference type="ARBA" id="ARBA00023004"/>
    </source>
</evidence>
<feature type="domain" description="Fe2OG dioxygenase" evidence="7">
    <location>
        <begin position="304"/>
        <end position="413"/>
    </location>
</feature>
<accession>A0A4S2HDK9</accession>
<keyword evidence="6" id="KW-0408">Iron</keyword>
<evidence type="ECO:0000259" key="7">
    <source>
        <dbReference type="PROSITE" id="PS51471"/>
    </source>
</evidence>
<keyword evidence="4" id="KW-0223">Dioxygenase</keyword>
<evidence type="ECO:0000256" key="4">
    <source>
        <dbReference type="ARBA" id="ARBA00022964"/>
    </source>
</evidence>
<dbReference type="Gene3D" id="2.60.120.620">
    <property type="entry name" value="q2cbj1_9rhob like domain"/>
    <property type="match status" value="1"/>
</dbReference>
<comment type="cofactor">
    <cofactor evidence="1">
        <name>L-ascorbate</name>
        <dbReference type="ChEBI" id="CHEBI:38290"/>
    </cofactor>
</comment>
<dbReference type="PANTHER" id="PTHR10869:SF246">
    <property type="entry name" value="TRANSMEMBRANE PROLYL 4-HYDROXYLASE"/>
    <property type="match status" value="1"/>
</dbReference>